<dbReference type="InterPro" id="IPR051315">
    <property type="entry name" value="Bact_Chemotaxis_CheA"/>
</dbReference>
<dbReference type="SUPFAM" id="SSF50341">
    <property type="entry name" value="CheW-like"/>
    <property type="match status" value="1"/>
</dbReference>
<evidence type="ECO:0000256" key="4">
    <source>
        <dbReference type="ARBA" id="ARBA00022553"/>
    </source>
</evidence>
<dbReference type="Gene3D" id="3.30.565.10">
    <property type="entry name" value="Histidine kinase-like ATPase, C-terminal domain"/>
    <property type="match status" value="1"/>
</dbReference>
<evidence type="ECO:0000256" key="5">
    <source>
        <dbReference type="ARBA" id="ARBA00022679"/>
    </source>
</evidence>
<dbReference type="OrthoDB" id="9803176at2"/>
<dbReference type="PROSITE" id="PS50109">
    <property type="entry name" value="HIS_KIN"/>
    <property type="match status" value="1"/>
</dbReference>
<dbReference type="SMART" id="SM00387">
    <property type="entry name" value="HATPase_c"/>
    <property type="match status" value="1"/>
</dbReference>
<organism evidence="14 15">
    <name type="scientific">Blastochloris sulfoviridis</name>
    <dbReference type="NCBI Taxonomy" id="50712"/>
    <lineage>
        <taxon>Bacteria</taxon>
        <taxon>Pseudomonadati</taxon>
        <taxon>Pseudomonadota</taxon>
        <taxon>Alphaproteobacteria</taxon>
        <taxon>Hyphomicrobiales</taxon>
        <taxon>Blastochloridaceae</taxon>
        <taxon>Blastochloris</taxon>
    </lineage>
</organism>
<dbReference type="Pfam" id="PF02895">
    <property type="entry name" value="H-kinase_dim"/>
    <property type="match status" value="1"/>
</dbReference>
<dbReference type="InterPro" id="IPR003594">
    <property type="entry name" value="HATPase_dom"/>
</dbReference>
<dbReference type="RefSeq" id="WP_150097753.1">
    <property type="nucleotide sequence ID" value="NZ_VWPL01000018.1"/>
</dbReference>
<feature type="compositionally biased region" description="Low complexity" evidence="10">
    <location>
        <begin position="465"/>
        <end position="477"/>
    </location>
</feature>
<evidence type="ECO:0000256" key="8">
    <source>
        <dbReference type="ARBA" id="ARBA00035100"/>
    </source>
</evidence>
<keyword evidence="4 9" id="KW-0597">Phosphoprotein</keyword>
<comment type="caution">
    <text evidence="14">The sequence shown here is derived from an EMBL/GenBank/DDBJ whole genome shotgun (WGS) entry which is preliminary data.</text>
</comment>
<dbReference type="InterPro" id="IPR004358">
    <property type="entry name" value="Sig_transdc_His_kin-like_C"/>
</dbReference>
<dbReference type="PANTHER" id="PTHR43395">
    <property type="entry name" value="SENSOR HISTIDINE KINASE CHEA"/>
    <property type="match status" value="1"/>
</dbReference>
<dbReference type="GO" id="GO:0006935">
    <property type="term" value="P:chemotaxis"/>
    <property type="evidence" value="ECO:0007669"/>
    <property type="project" value="InterPro"/>
</dbReference>
<dbReference type="SMART" id="SM01231">
    <property type="entry name" value="H-kinase_dim"/>
    <property type="match status" value="1"/>
</dbReference>
<dbReference type="GO" id="GO:0005737">
    <property type="term" value="C:cytoplasm"/>
    <property type="evidence" value="ECO:0007669"/>
    <property type="project" value="InterPro"/>
</dbReference>
<keyword evidence="6" id="KW-0418">Kinase</keyword>
<keyword evidence="15" id="KW-1185">Reference proteome</keyword>
<evidence type="ECO:0000313" key="14">
    <source>
        <dbReference type="EMBL" id="KAA5599917.1"/>
    </source>
</evidence>
<dbReference type="Pfam" id="PF01584">
    <property type="entry name" value="CheW"/>
    <property type="match status" value="1"/>
</dbReference>
<dbReference type="PANTHER" id="PTHR43395:SF1">
    <property type="entry name" value="CHEMOTAXIS PROTEIN CHEA"/>
    <property type="match status" value="1"/>
</dbReference>
<feature type="domain" description="CheW-like" evidence="12">
    <location>
        <begin position="754"/>
        <end position="884"/>
    </location>
</feature>
<dbReference type="EC" id="2.7.13.3" evidence="2"/>
<accession>A0A5M6HW68</accession>
<dbReference type="Pfam" id="PF01627">
    <property type="entry name" value="Hpt"/>
    <property type="match status" value="1"/>
</dbReference>
<dbReference type="SMART" id="SM00073">
    <property type="entry name" value="HPT"/>
    <property type="match status" value="1"/>
</dbReference>
<feature type="domain" description="Histidine kinase" evidence="11">
    <location>
        <begin position="494"/>
        <end position="752"/>
    </location>
</feature>
<evidence type="ECO:0000259" key="11">
    <source>
        <dbReference type="PROSITE" id="PS50109"/>
    </source>
</evidence>
<proteinExistence type="predicted"/>
<dbReference type="SUPFAM" id="SSF47384">
    <property type="entry name" value="Homodimeric domain of signal transducing histidine kinase"/>
    <property type="match status" value="1"/>
</dbReference>
<comment type="catalytic activity">
    <reaction evidence="1">
        <text>ATP + protein L-histidine = ADP + protein N-phospho-L-histidine.</text>
        <dbReference type="EC" id="2.7.13.3"/>
    </reaction>
</comment>
<dbReference type="PROSITE" id="PS50894">
    <property type="entry name" value="HPT"/>
    <property type="match status" value="1"/>
</dbReference>
<dbReference type="InterPro" id="IPR036061">
    <property type="entry name" value="CheW-like_dom_sf"/>
</dbReference>
<evidence type="ECO:0000256" key="7">
    <source>
        <dbReference type="ARBA" id="ARBA00023012"/>
    </source>
</evidence>
<dbReference type="SUPFAM" id="SSF47226">
    <property type="entry name" value="Histidine-containing phosphotransfer domain, HPT domain"/>
    <property type="match status" value="1"/>
</dbReference>
<dbReference type="InterPro" id="IPR002545">
    <property type="entry name" value="CheW-lke_dom"/>
</dbReference>
<dbReference type="InterPro" id="IPR037006">
    <property type="entry name" value="CheA-like_homodim_sf"/>
</dbReference>
<comment type="function">
    <text evidence="8">Involved in the transmission of sensory signals from the chemoreceptors to the flagellar motors. CheA is autophosphorylated; it can transfer its phosphate group to either CheB or CheY.</text>
</comment>
<evidence type="ECO:0000256" key="2">
    <source>
        <dbReference type="ARBA" id="ARBA00012438"/>
    </source>
</evidence>
<dbReference type="Pfam" id="PF02518">
    <property type="entry name" value="HATPase_c"/>
    <property type="match status" value="1"/>
</dbReference>
<dbReference type="InterPro" id="IPR036097">
    <property type="entry name" value="HisK_dim/P_sf"/>
</dbReference>
<gene>
    <name evidence="14" type="ORF">F1193_11085</name>
</gene>
<evidence type="ECO:0000256" key="1">
    <source>
        <dbReference type="ARBA" id="ARBA00000085"/>
    </source>
</evidence>
<dbReference type="InterPro" id="IPR008207">
    <property type="entry name" value="Sig_transdc_His_kin_Hpt_dom"/>
</dbReference>
<dbReference type="PRINTS" id="PR00344">
    <property type="entry name" value="BCTRLSENSOR"/>
</dbReference>
<feature type="compositionally biased region" description="Basic and acidic residues" evidence="10">
    <location>
        <begin position="479"/>
        <end position="492"/>
    </location>
</feature>
<sequence>MNALLAQFIPEARELIETAGAGLLELERHPGQMSLVNDVFRAVHTLKGSSGLFDVKPLTSLVHAAEDLLGDVRAEKFALTADIVDELLESLDVLGDLVDTLESAEALAPDADALTSARIAALRTLRELQDTAAAAAEPTPSAAARAPLPAHEPAPAWLAAVPEVERRRAYAEAAASDTPLVAWCFEPEEDCFFRGDDPLALAASAPGLLALQAEEAGPLPAFDDLDPFSCWLRFHVLCQASADEIHEHTRYVYDRVHVAVIGPDDLVEPAGHVFGGEVCADFAETAGAALEAGDAGGLIAAVAALESILAPASFEASALRWLRCVLDARGLAAPALLGRLVRAVGEGRMPQTGGAAESRGATPDGVLSLAVDLLAVQVAILATSTSEDISAGRLDAVAATVRNTLCAIGVSDRIAGLESALQAARTQRHHQPLAAFIGVLLTDLAPDFGAPAAVQSPIVAAAAAGGPAAPAGEPTMARADQRRAEDHRDDGKSGATRVLRVDQAKIDMLMNLVAELVVAKNGLPYLAKRAEEVFGSRQLSREIKDQFAVIDRIAQGLQVGVMSVRMMPVSQLFQRFPRLVRDTARKLDKTIELVIEGESTEADKNVLESLADPLIHIVRNSVDHGIEVPEARRAAGKSAHGTIRLAARQENDNVVIEVADDGKGIDPEAVKAKAVRTGLIDAGQAAQMSDTDAVNLVFAAGFSTRDQVSDLSGRGVGMDVVRTAVQKAGGEVWLSSRPGVGTTITLRLPLTMAVTRVVTVLCGSHVFGIPMDAVAETVKVPRGRIHTIKDREAFVLRNVVVPLVRLSGVLDLPATPVDEDGEEAVMVVQVGRRRAGVIVDGFRERLEVIVRPLDGLLASTSVFSGTALLGDGRVLLVLDPAEIM</sequence>
<evidence type="ECO:0000259" key="12">
    <source>
        <dbReference type="PROSITE" id="PS50851"/>
    </source>
</evidence>
<dbReference type="Gene3D" id="2.30.30.40">
    <property type="entry name" value="SH3 Domains"/>
    <property type="match status" value="1"/>
</dbReference>
<dbReference type="CDD" id="cd00088">
    <property type="entry name" value="HPT"/>
    <property type="match status" value="1"/>
</dbReference>
<feature type="domain" description="HPt" evidence="13">
    <location>
        <begin position="1"/>
        <end position="101"/>
    </location>
</feature>
<feature type="region of interest" description="Disordered" evidence="10">
    <location>
        <begin position="465"/>
        <end position="494"/>
    </location>
</feature>
<evidence type="ECO:0000256" key="6">
    <source>
        <dbReference type="ARBA" id="ARBA00022777"/>
    </source>
</evidence>
<dbReference type="Gene3D" id="1.10.287.560">
    <property type="entry name" value="Histidine kinase CheA-like, homodimeric domain"/>
    <property type="match status" value="1"/>
</dbReference>
<dbReference type="Proteomes" id="UP000323886">
    <property type="component" value="Unassembled WGS sequence"/>
</dbReference>
<dbReference type="AlphaFoldDB" id="A0A5M6HW68"/>
<feature type="modified residue" description="Phosphohistidine" evidence="9">
    <location>
        <position position="44"/>
    </location>
</feature>
<dbReference type="GO" id="GO:0000155">
    <property type="term" value="F:phosphorelay sensor kinase activity"/>
    <property type="evidence" value="ECO:0007669"/>
    <property type="project" value="InterPro"/>
</dbReference>
<evidence type="ECO:0000256" key="10">
    <source>
        <dbReference type="SAM" id="MobiDB-lite"/>
    </source>
</evidence>
<dbReference type="PROSITE" id="PS50851">
    <property type="entry name" value="CHEW"/>
    <property type="match status" value="1"/>
</dbReference>
<name>A0A5M6HW68_9HYPH</name>
<protein>
    <recommendedName>
        <fullName evidence="3">Chemotaxis protein CheA</fullName>
        <ecNumber evidence="2">2.7.13.3</ecNumber>
    </recommendedName>
</protein>
<dbReference type="InterPro" id="IPR036890">
    <property type="entry name" value="HATPase_C_sf"/>
</dbReference>
<dbReference type="SUPFAM" id="SSF55874">
    <property type="entry name" value="ATPase domain of HSP90 chaperone/DNA topoisomerase II/histidine kinase"/>
    <property type="match status" value="1"/>
</dbReference>
<dbReference type="SMART" id="SM00260">
    <property type="entry name" value="CheW"/>
    <property type="match status" value="1"/>
</dbReference>
<dbReference type="InterPro" id="IPR005467">
    <property type="entry name" value="His_kinase_dom"/>
</dbReference>
<dbReference type="EMBL" id="VWPL01000018">
    <property type="protein sequence ID" value="KAA5599917.1"/>
    <property type="molecule type" value="Genomic_DNA"/>
</dbReference>
<keyword evidence="7" id="KW-0902">Two-component regulatory system</keyword>
<dbReference type="InterPro" id="IPR004105">
    <property type="entry name" value="CheA-like_dim"/>
</dbReference>
<dbReference type="Gene3D" id="1.20.120.160">
    <property type="entry name" value="HPT domain"/>
    <property type="match status" value="1"/>
</dbReference>
<reference evidence="14 15" key="1">
    <citation type="submission" date="2019-09" db="EMBL/GenBank/DDBJ databases">
        <title>Draft Whole-Genome sequence of Blastochloris sulfoviridis DSM 729.</title>
        <authorList>
            <person name="Meyer T.E."/>
            <person name="Kyndt J.A."/>
        </authorList>
    </citation>
    <scope>NUCLEOTIDE SEQUENCE [LARGE SCALE GENOMIC DNA]</scope>
    <source>
        <strain evidence="14 15">DSM 729</strain>
    </source>
</reference>
<keyword evidence="5" id="KW-0808">Transferase</keyword>
<evidence type="ECO:0000256" key="9">
    <source>
        <dbReference type="PROSITE-ProRule" id="PRU00110"/>
    </source>
</evidence>
<dbReference type="FunFam" id="3.30.565.10:FF:000016">
    <property type="entry name" value="Chemotaxis protein CheA, putative"/>
    <property type="match status" value="1"/>
</dbReference>
<evidence type="ECO:0000256" key="3">
    <source>
        <dbReference type="ARBA" id="ARBA00021495"/>
    </source>
</evidence>
<evidence type="ECO:0000259" key="13">
    <source>
        <dbReference type="PROSITE" id="PS50894"/>
    </source>
</evidence>
<dbReference type="CDD" id="cd16916">
    <property type="entry name" value="HATPase_CheA-like"/>
    <property type="match status" value="1"/>
</dbReference>
<dbReference type="InterPro" id="IPR036641">
    <property type="entry name" value="HPT_dom_sf"/>
</dbReference>
<evidence type="ECO:0000313" key="15">
    <source>
        <dbReference type="Proteomes" id="UP000323886"/>
    </source>
</evidence>